<evidence type="ECO:0000313" key="2">
    <source>
        <dbReference type="Proteomes" id="UP000030185"/>
    </source>
</evidence>
<keyword evidence="2" id="KW-1185">Reference proteome</keyword>
<dbReference type="AlphaFoldDB" id="A0A098LEM8"/>
<sequence>MYKNIVQGLVLNDFYKLKNLIDTIDIEEFFLNYQGEKRLSIRTSFADLFFAFDVNELYELRELMLYADLKIKLYESIKDNIN</sequence>
<dbReference type="Proteomes" id="UP000030185">
    <property type="component" value="Unassembled WGS sequence"/>
</dbReference>
<gene>
    <name evidence="1" type="ORF">MYP_2599</name>
</gene>
<dbReference type="EMBL" id="BBLT01000004">
    <property type="protein sequence ID" value="GAL85370.1"/>
    <property type="molecule type" value="Genomic_DNA"/>
</dbReference>
<evidence type="ECO:0000313" key="1">
    <source>
        <dbReference type="EMBL" id="GAL85370.1"/>
    </source>
</evidence>
<name>A0A098LEM8_9BACT</name>
<accession>A0A098LEM8</accession>
<organism evidence="1 2">
    <name type="scientific">Sporocytophaga myxococcoides</name>
    <dbReference type="NCBI Taxonomy" id="153721"/>
    <lineage>
        <taxon>Bacteria</taxon>
        <taxon>Pseudomonadati</taxon>
        <taxon>Bacteroidota</taxon>
        <taxon>Cytophagia</taxon>
        <taxon>Cytophagales</taxon>
        <taxon>Cytophagaceae</taxon>
        <taxon>Sporocytophaga</taxon>
    </lineage>
</organism>
<proteinExistence type="predicted"/>
<comment type="caution">
    <text evidence="1">The sequence shown here is derived from an EMBL/GenBank/DDBJ whole genome shotgun (WGS) entry which is preliminary data.</text>
</comment>
<reference evidence="1 2" key="1">
    <citation type="submission" date="2014-09" db="EMBL/GenBank/DDBJ databases">
        <title>Sporocytophaga myxococcoides PG-01 genome sequencing.</title>
        <authorList>
            <person name="Liu L."/>
            <person name="Gao P.J."/>
            <person name="Chen G.J."/>
            <person name="Wang L.S."/>
        </authorList>
    </citation>
    <scope>NUCLEOTIDE SEQUENCE [LARGE SCALE GENOMIC DNA]</scope>
    <source>
        <strain evidence="1 2">PG-01</strain>
    </source>
</reference>
<protein>
    <submittedName>
        <fullName evidence="1">Uncharacterized protein</fullName>
    </submittedName>
</protein>